<evidence type="ECO:0000259" key="8">
    <source>
        <dbReference type="Pfam" id="PF00155"/>
    </source>
</evidence>
<dbReference type="CDD" id="cd00609">
    <property type="entry name" value="AAT_like"/>
    <property type="match status" value="1"/>
</dbReference>
<keyword evidence="4 9" id="KW-0032">Aminotransferase</keyword>
<gene>
    <name evidence="9" type="ORF">OM076_27145</name>
</gene>
<feature type="domain" description="Aminotransferase class I/classII large" evidence="8">
    <location>
        <begin position="73"/>
        <end position="395"/>
    </location>
</feature>
<dbReference type="AlphaFoldDB" id="A0A9X3S813"/>
<evidence type="ECO:0000256" key="4">
    <source>
        <dbReference type="ARBA" id="ARBA00022576"/>
    </source>
</evidence>
<dbReference type="Gene3D" id="3.90.1150.10">
    <property type="entry name" value="Aspartate Aminotransferase, domain 1"/>
    <property type="match status" value="1"/>
</dbReference>
<comment type="subunit">
    <text evidence="3">Homodimer.</text>
</comment>
<evidence type="ECO:0000256" key="2">
    <source>
        <dbReference type="ARBA" id="ARBA00007441"/>
    </source>
</evidence>
<dbReference type="InterPro" id="IPR015424">
    <property type="entry name" value="PyrdxlP-dep_Trfase"/>
</dbReference>
<keyword evidence="5" id="KW-0808">Transferase</keyword>
<dbReference type="InterPro" id="IPR015421">
    <property type="entry name" value="PyrdxlP-dep_Trfase_major"/>
</dbReference>
<organism evidence="9 10">
    <name type="scientific">Solirubrobacter ginsenosidimutans</name>
    <dbReference type="NCBI Taxonomy" id="490573"/>
    <lineage>
        <taxon>Bacteria</taxon>
        <taxon>Bacillati</taxon>
        <taxon>Actinomycetota</taxon>
        <taxon>Thermoleophilia</taxon>
        <taxon>Solirubrobacterales</taxon>
        <taxon>Solirubrobacteraceae</taxon>
        <taxon>Solirubrobacter</taxon>
    </lineage>
</organism>
<evidence type="ECO:0000256" key="3">
    <source>
        <dbReference type="ARBA" id="ARBA00011738"/>
    </source>
</evidence>
<evidence type="ECO:0000256" key="7">
    <source>
        <dbReference type="SAM" id="MobiDB-lite"/>
    </source>
</evidence>
<dbReference type="PANTHER" id="PTHR42790">
    <property type="entry name" value="AMINOTRANSFERASE"/>
    <property type="match status" value="1"/>
</dbReference>
<dbReference type="InterPro" id="IPR050859">
    <property type="entry name" value="Class-I_PLP-dep_aminotransf"/>
</dbReference>
<dbReference type="SUPFAM" id="SSF53383">
    <property type="entry name" value="PLP-dependent transferases"/>
    <property type="match status" value="1"/>
</dbReference>
<dbReference type="GO" id="GO:0030170">
    <property type="term" value="F:pyridoxal phosphate binding"/>
    <property type="evidence" value="ECO:0007669"/>
    <property type="project" value="InterPro"/>
</dbReference>
<dbReference type="RefSeq" id="WP_270043226.1">
    <property type="nucleotide sequence ID" value="NZ_JAPDOD010000029.1"/>
</dbReference>
<dbReference type="InterPro" id="IPR004839">
    <property type="entry name" value="Aminotransferase_I/II_large"/>
</dbReference>
<dbReference type="GO" id="GO:1901605">
    <property type="term" value="P:alpha-amino acid metabolic process"/>
    <property type="evidence" value="ECO:0007669"/>
    <property type="project" value="TreeGrafter"/>
</dbReference>
<dbReference type="Gene3D" id="3.40.640.10">
    <property type="entry name" value="Type I PLP-dependent aspartate aminotransferase-like (Major domain)"/>
    <property type="match status" value="1"/>
</dbReference>
<dbReference type="EMBL" id="JAPDOD010000029">
    <property type="protein sequence ID" value="MDA0163978.1"/>
    <property type="molecule type" value="Genomic_DNA"/>
</dbReference>
<evidence type="ECO:0000256" key="5">
    <source>
        <dbReference type="ARBA" id="ARBA00022679"/>
    </source>
</evidence>
<feature type="region of interest" description="Disordered" evidence="7">
    <location>
        <begin position="1"/>
        <end position="21"/>
    </location>
</feature>
<dbReference type="Pfam" id="PF00155">
    <property type="entry name" value="Aminotran_1_2"/>
    <property type="match status" value="1"/>
</dbReference>
<evidence type="ECO:0000256" key="6">
    <source>
        <dbReference type="ARBA" id="ARBA00022898"/>
    </source>
</evidence>
<evidence type="ECO:0000256" key="1">
    <source>
        <dbReference type="ARBA" id="ARBA00001933"/>
    </source>
</evidence>
<dbReference type="PANTHER" id="PTHR42790:SF19">
    <property type="entry name" value="KYNURENINE_ALPHA-AMINOADIPATE AMINOTRANSFERASE, MITOCHONDRIAL"/>
    <property type="match status" value="1"/>
</dbReference>
<evidence type="ECO:0000313" key="9">
    <source>
        <dbReference type="EMBL" id="MDA0163978.1"/>
    </source>
</evidence>
<accession>A0A9X3S813</accession>
<reference evidence="9" key="1">
    <citation type="submission" date="2022-10" db="EMBL/GenBank/DDBJ databases">
        <title>The WGS of Solirubrobacter ginsenosidimutans DSM 21036.</title>
        <authorList>
            <person name="Jiang Z."/>
        </authorList>
    </citation>
    <scope>NUCLEOTIDE SEQUENCE</scope>
    <source>
        <strain evidence="9">DSM 21036</strain>
    </source>
</reference>
<dbReference type="GO" id="GO:0008483">
    <property type="term" value="F:transaminase activity"/>
    <property type="evidence" value="ECO:0007669"/>
    <property type="project" value="UniProtKB-KW"/>
</dbReference>
<comment type="caution">
    <text evidence="9">The sequence shown here is derived from an EMBL/GenBank/DDBJ whole genome shotgun (WGS) entry which is preliminary data.</text>
</comment>
<comment type="cofactor">
    <cofactor evidence="1">
        <name>pyridoxal 5'-phosphate</name>
        <dbReference type="ChEBI" id="CHEBI:597326"/>
    </cofactor>
</comment>
<evidence type="ECO:0000313" key="10">
    <source>
        <dbReference type="Proteomes" id="UP001149140"/>
    </source>
</evidence>
<protein>
    <submittedName>
        <fullName evidence="9">PLP-dependent aminotransferase family protein</fullName>
    </submittedName>
</protein>
<dbReference type="InterPro" id="IPR015422">
    <property type="entry name" value="PyrdxlP-dep_Trfase_small"/>
</dbReference>
<sequence>MAISPPAPRAGAPLSRRLADTQSSPVRELLETAMQPHIISLAGGLPAPDTFDVPGLRAAFDEVLSGPDAIRSLQYSLTEGDPALREQLAAFMAKSGIEATGHDILVTTGSQQALGLIASALCDPGDTILVEDPTYLAALQTFQLADVNAVPIPGDDDGPDPEALIEVARRTGAKAAYLIPTFQNPTGRTMPLARRAALAEAAATAGLWLIEDDPYSALRLDGEPVDLLAAQPAARDRTIVIQTLSKVLSPGLRIGYLRAPKALRGPLAVAKQAADLHTSTVAQLAAERWLASHDLSEHIAGLAAHYRPRRDALLAALGEHLPEGSSMTSPEGGLFVWVTLPDGHDAEEILPRALANGVAFVPGKYFYAGEPVKETLRVSFATATPAELAEGAARLGAAIIG</sequence>
<comment type="similarity">
    <text evidence="2">Belongs to the class-I pyridoxal-phosphate-dependent aminotransferase family.</text>
</comment>
<dbReference type="FunFam" id="3.40.640.10:FF:000053">
    <property type="entry name" value="Aminotransferase, class I"/>
    <property type="match status" value="1"/>
</dbReference>
<keyword evidence="6" id="KW-0663">Pyridoxal phosphate</keyword>
<dbReference type="Proteomes" id="UP001149140">
    <property type="component" value="Unassembled WGS sequence"/>
</dbReference>
<proteinExistence type="inferred from homology"/>
<name>A0A9X3S813_9ACTN</name>
<keyword evidence="10" id="KW-1185">Reference proteome</keyword>